<dbReference type="CDD" id="cd07185">
    <property type="entry name" value="OmpA_C-like"/>
    <property type="match status" value="1"/>
</dbReference>
<evidence type="ECO:0000259" key="3">
    <source>
        <dbReference type="PROSITE" id="PS51123"/>
    </source>
</evidence>
<evidence type="ECO:0000256" key="2">
    <source>
        <dbReference type="SAM" id="MobiDB-lite"/>
    </source>
</evidence>
<dbReference type="PANTHER" id="PTHR30329">
    <property type="entry name" value="STATOR ELEMENT OF FLAGELLAR MOTOR COMPLEX"/>
    <property type="match status" value="1"/>
</dbReference>
<dbReference type="GO" id="GO:0016020">
    <property type="term" value="C:membrane"/>
    <property type="evidence" value="ECO:0007669"/>
    <property type="project" value="UniProtKB-UniRule"/>
</dbReference>
<feature type="compositionally biased region" description="Acidic residues" evidence="2">
    <location>
        <begin position="79"/>
        <end position="91"/>
    </location>
</feature>
<dbReference type="SUPFAM" id="SSF103088">
    <property type="entry name" value="OmpA-like"/>
    <property type="match status" value="1"/>
</dbReference>
<dbReference type="InterPro" id="IPR050330">
    <property type="entry name" value="Bact_OuterMem_StrucFunc"/>
</dbReference>
<proteinExistence type="predicted"/>
<dbReference type="InterPro" id="IPR036737">
    <property type="entry name" value="OmpA-like_sf"/>
</dbReference>
<keyword evidence="5" id="KW-1185">Reference proteome</keyword>
<feature type="domain" description="OmpA-like" evidence="3">
    <location>
        <begin position="312"/>
        <end position="431"/>
    </location>
</feature>
<evidence type="ECO:0000313" key="5">
    <source>
        <dbReference type="Proteomes" id="UP000245506"/>
    </source>
</evidence>
<keyword evidence="1" id="KW-0472">Membrane</keyword>
<evidence type="ECO:0000256" key="1">
    <source>
        <dbReference type="PROSITE-ProRule" id="PRU00473"/>
    </source>
</evidence>
<dbReference type="InterPro" id="IPR006665">
    <property type="entry name" value="OmpA-like"/>
</dbReference>
<feature type="compositionally biased region" description="Basic and acidic residues" evidence="2">
    <location>
        <begin position="244"/>
        <end position="255"/>
    </location>
</feature>
<sequence length="431" mass="45727">MIKKALLLLLLAAVWAFGSWWYYTCMIKGFCRTNGTFTSAAERAKGAAITTAAATGIVVAAGANTPKEDDQQVAATDFIDQDNDAISDEDERSLGTDPSNDDSDSDGIKDNEELGTDLQNPTDTDGDGIINALDDDDDNDTLLSVDELKNGTDPLSVDSDADGLDDPTEVSGKLGTDPMNPDSDADGISDGIEIGSNISQPIDTDNDGTIDALDSDDDDDGLPTLLESKLSSDPLSVDSDGDGISDKEEVGKDLDQPMDTDGDGILDLVDDSNDTPSTTDITDTATPATPEQGDAKDEVTIDTVESADDSPADMDIPIQKSRLYFPFRSANPRLSGAAKEYFEEVSLWLNQSPSNSIVLTGHTDSIGKAKSNLNLGLKRAIEIKDLMVKLGAKSAQIDVASMGETQPIASNKTEAGRHQNRRVELIPTVKK</sequence>
<feature type="region of interest" description="Disordered" evidence="2">
    <location>
        <begin position="78"/>
        <end position="297"/>
    </location>
</feature>
<dbReference type="InterPro" id="IPR028974">
    <property type="entry name" value="TSP_type-3_rpt"/>
</dbReference>
<evidence type="ECO:0000313" key="4">
    <source>
        <dbReference type="EMBL" id="PWQ99002.1"/>
    </source>
</evidence>
<reference evidence="4 5" key="1">
    <citation type="submission" date="2018-05" db="EMBL/GenBank/DDBJ databases">
        <title>Leucothrix arctica sp. nov., isolated from Arctic seawater.</title>
        <authorList>
            <person name="Choi A."/>
            <person name="Baek K."/>
        </authorList>
    </citation>
    <scope>NUCLEOTIDE SEQUENCE [LARGE SCALE GENOMIC DNA]</scope>
    <source>
        <strain evidence="4 5">IMCC9719</strain>
    </source>
</reference>
<protein>
    <recommendedName>
        <fullName evidence="3">OmpA-like domain-containing protein</fullName>
    </recommendedName>
</protein>
<feature type="compositionally biased region" description="Acidic residues" evidence="2">
    <location>
        <begin position="204"/>
        <end position="221"/>
    </location>
</feature>
<feature type="compositionally biased region" description="Acidic residues" evidence="2">
    <location>
        <begin position="159"/>
        <end position="168"/>
    </location>
</feature>
<dbReference type="RefSeq" id="WP_109821808.1">
    <property type="nucleotide sequence ID" value="NZ_QGKL01000009.1"/>
</dbReference>
<dbReference type="OrthoDB" id="9782229at2"/>
<dbReference type="GO" id="GO:0005509">
    <property type="term" value="F:calcium ion binding"/>
    <property type="evidence" value="ECO:0007669"/>
    <property type="project" value="InterPro"/>
</dbReference>
<dbReference type="PANTHER" id="PTHR30329:SF21">
    <property type="entry name" value="LIPOPROTEIN YIAD-RELATED"/>
    <property type="match status" value="1"/>
</dbReference>
<dbReference type="AlphaFoldDB" id="A0A317CRR6"/>
<dbReference type="EMBL" id="QGKL01000009">
    <property type="protein sequence ID" value="PWQ99002.1"/>
    <property type="molecule type" value="Genomic_DNA"/>
</dbReference>
<name>A0A317CRR6_9GAMM</name>
<dbReference type="PROSITE" id="PS51123">
    <property type="entry name" value="OMPA_2"/>
    <property type="match status" value="1"/>
</dbReference>
<dbReference type="Proteomes" id="UP000245506">
    <property type="component" value="Unassembled WGS sequence"/>
</dbReference>
<dbReference type="SUPFAM" id="SSF103647">
    <property type="entry name" value="TSP type-3 repeat"/>
    <property type="match status" value="1"/>
</dbReference>
<organism evidence="4 5">
    <name type="scientific">Leucothrix arctica</name>
    <dbReference type="NCBI Taxonomy" id="1481894"/>
    <lineage>
        <taxon>Bacteria</taxon>
        <taxon>Pseudomonadati</taxon>
        <taxon>Pseudomonadota</taxon>
        <taxon>Gammaproteobacteria</taxon>
        <taxon>Thiotrichales</taxon>
        <taxon>Thiotrichaceae</taxon>
        <taxon>Leucothrix</taxon>
    </lineage>
</organism>
<dbReference type="Gene3D" id="3.30.1330.60">
    <property type="entry name" value="OmpA-like domain"/>
    <property type="match status" value="1"/>
</dbReference>
<gene>
    <name evidence="4" type="ORF">DKT75_02265</name>
</gene>
<feature type="compositionally biased region" description="Acidic residues" evidence="2">
    <location>
        <begin position="256"/>
        <end position="273"/>
    </location>
</feature>
<dbReference type="Pfam" id="PF00691">
    <property type="entry name" value="OmpA"/>
    <property type="match status" value="1"/>
</dbReference>
<comment type="caution">
    <text evidence="4">The sequence shown here is derived from an EMBL/GenBank/DDBJ whole genome shotgun (WGS) entry which is preliminary data.</text>
</comment>
<feature type="compositionally biased region" description="Low complexity" evidence="2">
    <location>
        <begin position="274"/>
        <end position="289"/>
    </location>
</feature>
<accession>A0A317CRR6</accession>
<dbReference type="Gene3D" id="4.10.1080.10">
    <property type="entry name" value="TSP type-3 repeat"/>
    <property type="match status" value="2"/>
</dbReference>